<dbReference type="EMBL" id="LJZO01000064">
    <property type="protein sequence ID" value="ROV88689.1"/>
    <property type="molecule type" value="Genomic_DNA"/>
</dbReference>
<organism evidence="3 4">
    <name type="scientific">Cytospora chrysosperma</name>
    <name type="common">Cytospora canker fungus</name>
    <name type="synonym">Sphaeria chrysosperma</name>
    <dbReference type="NCBI Taxonomy" id="252740"/>
    <lineage>
        <taxon>Eukaryota</taxon>
        <taxon>Fungi</taxon>
        <taxon>Dikarya</taxon>
        <taxon>Ascomycota</taxon>
        <taxon>Pezizomycotina</taxon>
        <taxon>Sordariomycetes</taxon>
        <taxon>Sordariomycetidae</taxon>
        <taxon>Diaporthales</taxon>
        <taxon>Cytosporaceae</taxon>
        <taxon>Cytospora</taxon>
    </lineage>
</organism>
<dbReference type="InterPro" id="IPR002347">
    <property type="entry name" value="SDR_fam"/>
</dbReference>
<keyword evidence="2" id="KW-0521">NADP</keyword>
<dbReference type="SUPFAM" id="SSF51735">
    <property type="entry name" value="NAD(P)-binding Rossmann-fold domains"/>
    <property type="match status" value="1"/>
</dbReference>
<name>A0A423VCP3_CYTCH</name>
<dbReference type="STRING" id="252740.A0A423VCP3"/>
<accession>A0A423VCP3</accession>
<comment type="similarity">
    <text evidence="1">Belongs to the short-chain dehydrogenases/reductases (SDR) family.</text>
</comment>
<comment type="caution">
    <text evidence="3">The sequence shown here is derived from an EMBL/GenBank/DDBJ whole genome shotgun (WGS) entry which is preliminary data.</text>
</comment>
<evidence type="ECO:0000313" key="3">
    <source>
        <dbReference type="EMBL" id="ROV88689.1"/>
    </source>
</evidence>
<dbReference type="Proteomes" id="UP000284375">
    <property type="component" value="Unassembled WGS sequence"/>
</dbReference>
<dbReference type="Gene3D" id="3.40.50.720">
    <property type="entry name" value="NAD(P)-binding Rossmann-like Domain"/>
    <property type="match status" value="1"/>
</dbReference>
<dbReference type="FunFam" id="3.40.50.720:FF:000084">
    <property type="entry name" value="Short-chain dehydrogenase reductase"/>
    <property type="match status" value="1"/>
</dbReference>
<dbReference type="PRINTS" id="PR00080">
    <property type="entry name" value="SDRFAMILY"/>
</dbReference>
<dbReference type="Pfam" id="PF13561">
    <property type="entry name" value="adh_short_C2"/>
    <property type="match status" value="1"/>
</dbReference>
<dbReference type="GO" id="GO:0016616">
    <property type="term" value="F:oxidoreductase activity, acting on the CH-OH group of donors, NAD or NADP as acceptor"/>
    <property type="evidence" value="ECO:0007669"/>
    <property type="project" value="TreeGrafter"/>
</dbReference>
<dbReference type="OrthoDB" id="5840532at2759"/>
<reference evidence="3 4" key="1">
    <citation type="submission" date="2015-09" db="EMBL/GenBank/DDBJ databases">
        <title>Host preference determinants of Valsa canker pathogens revealed by comparative genomics.</title>
        <authorList>
            <person name="Yin Z."/>
            <person name="Huang L."/>
        </authorList>
    </citation>
    <scope>NUCLEOTIDE SEQUENCE [LARGE SCALE GENOMIC DNA]</scope>
    <source>
        <strain evidence="3 4">YSFL</strain>
    </source>
</reference>
<evidence type="ECO:0000256" key="1">
    <source>
        <dbReference type="ARBA" id="ARBA00006484"/>
    </source>
</evidence>
<proteinExistence type="inferred from homology"/>
<sequence length="266" mass="28019">MASTLSRFPGVALITGVGGKGIGAAIARGFARSGCTRLAITNTNAAALAQTAREIQKTNPETKITQLVGDVSDKPFVEDLVASAVEDFGRLDYAVNCAGIFGPPLRSHEISTDLFDRINNVNYKGSWLVSRAALSHMLKQDPLPGHPGQRGAIVNIASQLGIVARSAAAPYCASKAAVINMTRSDAIDYSRDGIRVNCVCPGVIATDMTMGSEEVREPMRLASNIAPMQRMGTPDEVAHAVLFLCSSDASFVQGHALVVDGGYTIN</sequence>
<gene>
    <name evidence="3" type="ORF">VSDG_09506</name>
</gene>
<evidence type="ECO:0000256" key="2">
    <source>
        <dbReference type="ARBA" id="ARBA00022857"/>
    </source>
</evidence>
<dbReference type="AlphaFoldDB" id="A0A423VCP3"/>
<dbReference type="InterPro" id="IPR036291">
    <property type="entry name" value="NAD(P)-bd_dom_sf"/>
</dbReference>
<keyword evidence="4" id="KW-1185">Reference proteome</keyword>
<protein>
    <submittedName>
        <fullName evidence="3">Uncharacterized protein</fullName>
    </submittedName>
</protein>
<dbReference type="PANTHER" id="PTHR42760">
    <property type="entry name" value="SHORT-CHAIN DEHYDROGENASES/REDUCTASES FAMILY MEMBER"/>
    <property type="match status" value="1"/>
</dbReference>
<evidence type="ECO:0000313" key="4">
    <source>
        <dbReference type="Proteomes" id="UP000284375"/>
    </source>
</evidence>
<dbReference type="CDD" id="cd05233">
    <property type="entry name" value="SDR_c"/>
    <property type="match status" value="1"/>
</dbReference>
<dbReference type="PRINTS" id="PR00081">
    <property type="entry name" value="GDHRDH"/>
</dbReference>